<dbReference type="Gene3D" id="1.10.510.10">
    <property type="entry name" value="Transferase(Phosphotransferase) domain 1"/>
    <property type="match status" value="1"/>
</dbReference>
<dbReference type="STRING" id="1192034.CAP_8144"/>
<keyword evidence="4" id="KW-0067">ATP-binding</keyword>
<dbReference type="GO" id="GO:0004674">
    <property type="term" value="F:protein serine/threonine kinase activity"/>
    <property type="evidence" value="ECO:0007669"/>
    <property type="project" value="UniProtKB-KW"/>
</dbReference>
<dbReference type="PROSITE" id="PS00108">
    <property type="entry name" value="PROTEIN_KINASE_ST"/>
    <property type="match status" value="1"/>
</dbReference>
<accession>A0A017TED1</accession>
<keyword evidence="2" id="KW-0547">Nucleotide-binding</keyword>
<dbReference type="Proteomes" id="UP000019678">
    <property type="component" value="Unassembled WGS sequence"/>
</dbReference>
<evidence type="ECO:0000259" key="7">
    <source>
        <dbReference type="PROSITE" id="PS50011"/>
    </source>
</evidence>
<protein>
    <submittedName>
        <fullName evidence="8">Serine/threonine protein kinase</fullName>
    </submittedName>
</protein>
<dbReference type="EMBL" id="ASRX01000008">
    <property type="protein sequence ID" value="EYF07643.1"/>
    <property type="molecule type" value="Genomic_DNA"/>
</dbReference>
<dbReference type="Pfam" id="PF00069">
    <property type="entry name" value="Pkinase"/>
    <property type="match status" value="1"/>
</dbReference>
<evidence type="ECO:0000256" key="6">
    <source>
        <dbReference type="SAM" id="Phobius"/>
    </source>
</evidence>
<keyword evidence="8" id="KW-0723">Serine/threonine-protein kinase</keyword>
<reference evidence="8 9" key="1">
    <citation type="submission" date="2013-05" db="EMBL/GenBank/DDBJ databases">
        <title>Genome assembly of Chondromyces apiculatus DSM 436.</title>
        <authorList>
            <person name="Sharma G."/>
            <person name="Khatri I."/>
            <person name="Kaur C."/>
            <person name="Mayilraj S."/>
            <person name="Subramanian S."/>
        </authorList>
    </citation>
    <scope>NUCLEOTIDE SEQUENCE [LARGE SCALE GENOMIC DNA]</scope>
    <source>
        <strain evidence="8 9">DSM 436</strain>
    </source>
</reference>
<dbReference type="InterPro" id="IPR000719">
    <property type="entry name" value="Prot_kinase_dom"/>
</dbReference>
<keyword evidence="6" id="KW-1133">Transmembrane helix</keyword>
<feature type="domain" description="Protein kinase" evidence="7">
    <location>
        <begin position="15"/>
        <end position="329"/>
    </location>
</feature>
<proteinExistence type="predicted"/>
<keyword evidence="6" id="KW-0472">Membrane</keyword>
<dbReference type="AlphaFoldDB" id="A0A017TED1"/>
<dbReference type="PANTHER" id="PTHR43289">
    <property type="entry name" value="MITOGEN-ACTIVATED PROTEIN KINASE KINASE KINASE 20-RELATED"/>
    <property type="match status" value="1"/>
</dbReference>
<evidence type="ECO:0000256" key="2">
    <source>
        <dbReference type="ARBA" id="ARBA00022741"/>
    </source>
</evidence>
<evidence type="ECO:0000256" key="5">
    <source>
        <dbReference type="SAM" id="MobiDB-lite"/>
    </source>
</evidence>
<feature type="transmembrane region" description="Helical" evidence="6">
    <location>
        <begin position="482"/>
        <end position="501"/>
    </location>
</feature>
<evidence type="ECO:0000313" key="8">
    <source>
        <dbReference type="EMBL" id="EYF07643.1"/>
    </source>
</evidence>
<dbReference type="InterPro" id="IPR011009">
    <property type="entry name" value="Kinase-like_dom_sf"/>
</dbReference>
<dbReference type="GO" id="GO:0005524">
    <property type="term" value="F:ATP binding"/>
    <property type="evidence" value="ECO:0007669"/>
    <property type="project" value="UniProtKB-KW"/>
</dbReference>
<evidence type="ECO:0000256" key="3">
    <source>
        <dbReference type="ARBA" id="ARBA00022777"/>
    </source>
</evidence>
<gene>
    <name evidence="8" type="ORF">CAP_8144</name>
</gene>
<evidence type="ECO:0000256" key="4">
    <source>
        <dbReference type="ARBA" id="ARBA00022840"/>
    </source>
</evidence>
<dbReference type="OrthoDB" id="5505609at2"/>
<dbReference type="eggNOG" id="COG0515">
    <property type="taxonomic scope" value="Bacteria"/>
</dbReference>
<keyword evidence="9" id="KW-1185">Reference proteome</keyword>
<comment type="caution">
    <text evidence="8">The sequence shown here is derived from an EMBL/GenBank/DDBJ whole genome shotgun (WGS) entry which is preliminary data.</text>
</comment>
<dbReference type="InterPro" id="IPR008271">
    <property type="entry name" value="Ser/Thr_kinase_AS"/>
</dbReference>
<evidence type="ECO:0000256" key="1">
    <source>
        <dbReference type="ARBA" id="ARBA00022679"/>
    </source>
</evidence>
<organism evidence="8 9">
    <name type="scientific">Chondromyces apiculatus DSM 436</name>
    <dbReference type="NCBI Taxonomy" id="1192034"/>
    <lineage>
        <taxon>Bacteria</taxon>
        <taxon>Pseudomonadati</taxon>
        <taxon>Myxococcota</taxon>
        <taxon>Polyangia</taxon>
        <taxon>Polyangiales</taxon>
        <taxon>Polyangiaceae</taxon>
        <taxon>Chondromyces</taxon>
    </lineage>
</organism>
<feature type="region of interest" description="Disordered" evidence="5">
    <location>
        <begin position="314"/>
        <end position="462"/>
    </location>
</feature>
<keyword evidence="6" id="KW-0812">Transmembrane</keyword>
<dbReference type="SMART" id="SM00220">
    <property type="entry name" value="S_TKc"/>
    <property type="match status" value="1"/>
</dbReference>
<dbReference type="CDD" id="cd14014">
    <property type="entry name" value="STKc_PknB_like"/>
    <property type="match status" value="1"/>
</dbReference>
<dbReference type="PANTHER" id="PTHR43289:SF34">
    <property type="entry name" value="SERINE_THREONINE-PROTEIN KINASE YBDM-RELATED"/>
    <property type="match status" value="1"/>
</dbReference>
<dbReference type="RefSeq" id="WP_044237124.1">
    <property type="nucleotide sequence ID" value="NZ_ASRX01000008.1"/>
</dbReference>
<dbReference type="SUPFAM" id="SSF56112">
    <property type="entry name" value="Protein kinase-like (PK-like)"/>
    <property type="match status" value="1"/>
</dbReference>
<feature type="transmembrane region" description="Helical" evidence="6">
    <location>
        <begin position="513"/>
        <end position="533"/>
    </location>
</feature>
<name>A0A017TED1_9BACT</name>
<keyword evidence="1" id="KW-0808">Transferase</keyword>
<sequence length="537" mass="56715">MGDIFGIVGTTQGPFSVEQVVAEGGFGVVYRAYHGAFRAPVALKCLKIPGEIPGDLRERFLEQFREEGEMLFRLSAAIPAVVRPLHQDVISTSSGGFIPFIALEWLDGETLDMFIARRTRQRERPLGPAEAAALLTPVARALEAAHSFPGATGPICVTHRDLKPANIFLADVHGTQVVKILDFGIARARDVASVIAGATTTGGATMAFSPRYGSPEQWAPKRFGATGPWTDVWGLALTYVEMLAGRPILEGDPMAIMGTALDERRRPTPRSEGIDVPDALELALQRALALDPRNRQKDAGAFWDEVERALGMPLSQSPIGRGTGRHPVVRVPGGGPSSLGSRAQGPRSSAGPASVVHGVPSSRAVPSPRPEPDPMELDLPLSGGDTLASGGARPPDRRGPPSPRNTQERPLPLTPQLRKPIGAMPDRPPPSTGLGVPMSLDLSGDASRPRARPHLGTTTLAPLERPSTSADLKALFSLPLRIAGAGVGLGVIDIAISALFLSGEHLGLGPIKLLWVAALLILVAIGVAGYRLMSSSR</sequence>
<dbReference type="PROSITE" id="PS50011">
    <property type="entry name" value="PROTEIN_KINASE_DOM"/>
    <property type="match status" value="1"/>
</dbReference>
<keyword evidence="3 8" id="KW-0418">Kinase</keyword>
<evidence type="ECO:0000313" key="9">
    <source>
        <dbReference type="Proteomes" id="UP000019678"/>
    </source>
</evidence>